<sequence>MTKKRPMFPIRQLPI</sequence>
<reference evidence="1" key="1">
    <citation type="submission" date="2018-02" db="EMBL/GenBank/DDBJ databases">
        <title>Rhizophora mucronata_Transcriptome.</title>
        <authorList>
            <person name="Meera S.P."/>
            <person name="Sreeshan A."/>
            <person name="Augustine A."/>
        </authorList>
    </citation>
    <scope>NUCLEOTIDE SEQUENCE</scope>
    <source>
        <tissue evidence="1">Leaf</tissue>
    </source>
</reference>
<dbReference type="EMBL" id="GGEC01093456">
    <property type="protein sequence ID" value="MBX73940.1"/>
    <property type="molecule type" value="Transcribed_RNA"/>
</dbReference>
<accession>A0A2P2R416</accession>
<name>A0A2P2R416_RHIMU</name>
<protein>
    <submittedName>
        <fullName evidence="1">Uncharacterized protein</fullName>
    </submittedName>
</protein>
<organism evidence="1">
    <name type="scientific">Rhizophora mucronata</name>
    <name type="common">Asiatic mangrove</name>
    <dbReference type="NCBI Taxonomy" id="61149"/>
    <lineage>
        <taxon>Eukaryota</taxon>
        <taxon>Viridiplantae</taxon>
        <taxon>Streptophyta</taxon>
        <taxon>Embryophyta</taxon>
        <taxon>Tracheophyta</taxon>
        <taxon>Spermatophyta</taxon>
        <taxon>Magnoliopsida</taxon>
        <taxon>eudicotyledons</taxon>
        <taxon>Gunneridae</taxon>
        <taxon>Pentapetalae</taxon>
        <taxon>rosids</taxon>
        <taxon>fabids</taxon>
        <taxon>Malpighiales</taxon>
        <taxon>Rhizophoraceae</taxon>
        <taxon>Rhizophora</taxon>
    </lineage>
</organism>
<proteinExistence type="predicted"/>
<evidence type="ECO:0000313" key="1">
    <source>
        <dbReference type="EMBL" id="MBX73940.1"/>
    </source>
</evidence>